<proteinExistence type="predicted"/>
<accession>A0A1H6W8N9</accession>
<sequence>MAAGKLDRRITLQRATVTDDGFSSDGEISWSDIATVWASATPVRDAEKIAAGQVLATIMYRFEIRFSSTVADLGPADRVIFDGKDFNILGVKPLGRREGFEITAAAELG</sequence>
<organism evidence="1 2">
    <name type="scientific">Cribrihabitans marinus</name>
    <dbReference type="NCBI Taxonomy" id="1227549"/>
    <lineage>
        <taxon>Bacteria</taxon>
        <taxon>Pseudomonadati</taxon>
        <taxon>Pseudomonadota</taxon>
        <taxon>Alphaproteobacteria</taxon>
        <taxon>Rhodobacterales</taxon>
        <taxon>Paracoccaceae</taxon>
        <taxon>Cribrihabitans</taxon>
    </lineage>
</organism>
<dbReference type="NCBIfam" id="TIGR01563">
    <property type="entry name" value="gp16_SPP1"/>
    <property type="match status" value="1"/>
</dbReference>
<protein>
    <submittedName>
        <fullName evidence="1">Phage head-tail adaptor, putative, SPP1 family</fullName>
    </submittedName>
</protein>
<evidence type="ECO:0000313" key="1">
    <source>
        <dbReference type="EMBL" id="SEJ13348.1"/>
    </source>
</evidence>
<gene>
    <name evidence="1" type="ORF">SAMN05444007_103395</name>
</gene>
<dbReference type="Gene3D" id="2.40.10.270">
    <property type="entry name" value="Bacteriophage SPP1 head-tail adaptor protein"/>
    <property type="match status" value="1"/>
</dbReference>
<dbReference type="RefSeq" id="WP_092364099.1">
    <property type="nucleotide sequence ID" value="NZ_BMGV01000003.1"/>
</dbReference>
<dbReference type="InterPro" id="IPR038666">
    <property type="entry name" value="SSP1_head-tail_sf"/>
</dbReference>
<reference evidence="1 2" key="1">
    <citation type="submission" date="2016-10" db="EMBL/GenBank/DDBJ databases">
        <authorList>
            <person name="de Groot N.N."/>
        </authorList>
    </citation>
    <scope>NUCLEOTIDE SEQUENCE [LARGE SCALE GENOMIC DNA]</scope>
    <source>
        <strain evidence="1 2">DSM 29340</strain>
    </source>
</reference>
<keyword evidence="2" id="KW-1185">Reference proteome</keyword>
<dbReference type="STRING" id="1227549.SAMN05444007_103395"/>
<evidence type="ECO:0000313" key="2">
    <source>
        <dbReference type="Proteomes" id="UP000199379"/>
    </source>
</evidence>
<dbReference type="InterPro" id="IPR008767">
    <property type="entry name" value="Phage_SPP1_head-tail_adaptor"/>
</dbReference>
<dbReference type="AlphaFoldDB" id="A0A1H6W8N9"/>
<dbReference type="Proteomes" id="UP000199379">
    <property type="component" value="Unassembled WGS sequence"/>
</dbReference>
<dbReference type="OrthoDB" id="7998779at2"/>
<dbReference type="EMBL" id="FNYD01000003">
    <property type="protein sequence ID" value="SEJ13348.1"/>
    <property type="molecule type" value="Genomic_DNA"/>
</dbReference>
<dbReference type="Pfam" id="PF05521">
    <property type="entry name" value="Phage_HCP"/>
    <property type="match status" value="1"/>
</dbReference>
<name>A0A1H6W8N9_9RHOB</name>